<protein>
    <submittedName>
        <fullName evidence="1">Uncharacterized protein</fullName>
    </submittedName>
</protein>
<dbReference type="AlphaFoldDB" id="A0A1H2T2A2"/>
<dbReference type="EMBL" id="FNNH01000009">
    <property type="protein sequence ID" value="SDW37988.1"/>
    <property type="molecule type" value="Genomic_DNA"/>
</dbReference>
<name>A0A1H2T2A2_9PROT</name>
<proteinExistence type="predicted"/>
<evidence type="ECO:0000313" key="1">
    <source>
        <dbReference type="EMBL" id="SDW37988.1"/>
    </source>
</evidence>
<evidence type="ECO:0000313" key="2">
    <source>
        <dbReference type="Proteomes" id="UP000183454"/>
    </source>
</evidence>
<dbReference type="Proteomes" id="UP000183454">
    <property type="component" value="Unassembled WGS sequence"/>
</dbReference>
<accession>A0A1H2T2A2</accession>
<reference evidence="1 2" key="1">
    <citation type="submission" date="2016-10" db="EMBL/GenBank/DDBJ databases">
        <authorList>
            <person name="de Groot N.N."/>
        </authorList>
    </citation>
    <scope>NUCLEOTIDE SEQUENCE [LARGE SCALE GENOMIC DNA]</scope>
    <source>
        <strain evidence="1 2">Nm110</strain>
    </source>
</reference>
<dbReference type="RefSeq" id="WP_074666198.1">
    <property type="nucleotide sequence ID" value="NZ_FNNH01000009.1"/>
</dbReference>
<sequence>MYSRWTEDEGKLLAHFYPDSHPNALVKLFQGRSDHGKIRDKVLKKELRKSERYYQGIYTKNANPWIKGSPSIQR</sequence>
<organism evidence="1 2">
    <name type="scientific">Nitrosomonas communis</name>
    <dbReference type="NCBI Taxonomy" id="44574"/>
    <lineage>
        <taxon>Bacteria</taxon>
        <taxon>Pseudomonadati</taxon>
        <taxon>Pseudomonadota</taxon>
        <taxon>Betaproteobacteria</taxon>
        <taxon>Nitrosomonadales</taxon>
        <taxon>Nitrosomonadaceae</taxon>
        <taxon>Nitrosomonas</taxon>
    </lineage>
</organism>
<gene>
    <name evidence="1" type="ORF">SAMN05421882_100955</name>
</gene>